<evidence type="ECO:0000313" key="3">
    <source>
        <dbReference type="Proteomes" id="UP001227101"/>
    </source>
</evidence>
<sequence>MVRVEDVQHARRPLGIRAVVEGQRQRLGFRAQFDGVVVAGVDDGAAVANLRRDRARPARRRVFPAAEAARDEQVQAEQHRDGGDDRAEEHPVRLRGRGAVVPGQRAFRS</sequence>
<dbReference type="EMBL" id="CP127173">
    <property type="protein sequence ID" value="WIV56603.1"/>
    <property type="molecule type" value="Genomic_DNA"/>
</dbReference>
<name>A0ABY8XLY1_9PSEU</name>
<accession>A0ABY8XLY1</accession>
<feature type="compositionally biased region" description="Basic and acidic residues" evidence="1">
    <location>
        <begin position="68"/>
        <end position="92"/>
    </location>
</feature>
<reference evidence="2 3" key="1">
    <citation type="submission" date="2023-06" db="EMBL/GenBank/DDBJ databases">
        <authorList>
            <person name="Oyuntsetseg B."/>
            <person name="Kim S.B."/>
        </authorList>
    </citation>
    <scope>NUCLEOTIDE SEQUENCE [LARGE SCALE GENOMIC DNA]</scope>
    <source>
        <strain evidence="2 3">2-2</strain>
    </source>
</reference>
<dbReference type="Proteomes" id="UP001227101">
    <property type="component" value="Chromosome"/>
</dbReference>
<feature type="region of interest" description="Disordered" evidence="1">
    <location>
        <begin position="66"/>
        <end position="92"/>
    </location>
</feature>
<evidence type="ECO:0000256" key="1">
    <source>
        <dbReference type="SAM" id="MobiDB-lite"/>
    </source>
</evidence>
<evidence type="ECO:0000313" key="2">
    <source>
        <dbReference type="EMBL" id="WIV56603.1"/>
    </source>
</evidence>
<proteinExistence type="predicted"/>
<keyword evidence="3" id="KW-1185">Reference proteome</keyword>
<organism evidence="2 3">
    <name type="scientific">Amycolatopsis nalaikhensis</name>
    <dbReference type="NCBI Taxonomy" id="715472"/>
    <lineage>
        <taxon>Bacteria</taxon>
        <taxon>Bacillati</taxon>
        <taxon>Actinomycetota</taxon>
        <taxon>Actinomycetes</taxon>
        <taxon>Pseudonocardiales</taxon>
        <taxon>Pseudonocardiaceae</taxon>
        <taxon>Amycolatopsis</taxon>
    </lineage>
</organism>
<gene>
    <name evidence="2" type="ORF">QP939_48825</name>
</gene>
<protein>
    <submittedName>
        <fullName evidence="2">Uncharacterized protein</fullName>
    </submittedName>
</protein>